<dbReference type="Proteomes" id="UP000818029">
    <property type="component" value="Chromosome D06"/>
</dbReference>
<dbReference type="OrthoDB" id="991067at2759"/>
<dbReference type="PANTHER" id="PTHR10775">
    <property type="entry name" value="OS08G0208400 PROTEIN"/>
    <property type="match status" value="1"/>
</dbReference>
<accession>A0A1U8J0E0</accession>
<gene>
    <name evidence="2" type="primary">LOC107902067</name>
</gene>
<dbReference type="KEGG" id="ghi:107902067"/>
<dbReference type="RefSeq" id="XP_016683822.1">
    <property type="nucleotide sequence ID" value="XM_016828333.2"/>
</dbReference>
<sequence length="220" mass="25768">MLLEFLRDMFPFAKISHSCKDMKKLIKDLGLGYNKIHNCPNDCMLYWGDQKNQQCCYVCGQSRWMNRNTEDGNEDENDAQSKKKPIKILRYFLLIPRLQRLFMSSKTTESMTWHHDGLTDDGLLRHPTDSLAWKSFDSKFPSFASDPQSVRLGLAFDRFNPYKIMSTAYNTWPVVPVSYNLPPWICMKQSFFILSMIIPEEKGPENDIDIYLQSLIEELK</sequence>
<dbReference type="AlphaFoldDB" id="A0A1U8J0E0"/>
<dbReference type="PaxDb" id="3635-A0A1U8J0E0"/>
<dbReference type="PANTHER" id="PTHR10775:SF173">
    <property type="match status" value="1"/>
</dbReference>
<dbReference type="Pfam" id="PF02992">
    <property type="entry name" value="Transposase_21"/>
    <property type="match status" value="1"/>
</dbReference>
<reference evidence="2" key="2">
    <citation type="submission" date="2025-08" db="UniProtKB">
        <authorList>
            <consortium name="RefSeq"/>
        </authorList>
    </citation>
    <scope>IDENTIFICATION</scope>
</reference>
<keyword evidence="1" id="KW-1185">Reference proteome</keyword>
<proteinExistence type="predicted"/>
<dbReference type="STRING" id="3635.A0A1U8J0E0"/>
<organism evidence="1 2">
    <name type="scientific">Gossypium hirsutum</name>
    <name type="common">Upland cotton</name>
    <name type="synonym">Gossypium mexicanum</name>
    <dbReference type="NCBI Taxonomy" id="3635"/>
    <lineage>
        <taxon>Eukaryota</taxon>
        <taxon>Viridiplantae</taxon>
        <taxon>Streptophyta</taxon>
        <taxon>Embryophyta</taxon>
        <taxon>Tracheophyta</taxon>
        <taxon>Spermatophyta</taxon>
        <taxon>Magnoliopsida</taxon>
        <taxon>eudicotyledons</taxon>
        <taxon>Gunneridae</taxon>
        <taxon>Pentapetalae</taxon>
        <taxon>rosids</taxon>
        <taxon>malvids</taxon>
        <taxon>Malvales</taxon>
        <taxon>Malvaceae</taxon>
        <taxon>Malvoideae</taxon>
        <taxon>Gossypium</taxon>
    </lineage>
</organism>
<evidence type="ECO:0000313" key="1">
    <source>
        <dbReference type="Proteomes" id="UP000818029"/>
    </source>
</evidence>
<reference evidence="1" key="1">
    <citation type="journal article" date="2020" name="Nat. Genet.">
        <title>Genomic diversifications of five Gossypium allopolyploid species and their impact on cotton improvement.</title>
        <authorList>
            <person name="Chen Z.J."/>
            <person name="Sreedasyam A."/>
            <person name="Ando A."/>
            <person name="Song Q."/>
            <person name="De Santiago L.M."/>
            <person name="Hulse-Kemp A.M."/>
            <person name="Ding M."/>
            <person name="Ye W."/>
            <person name="Kirkbride R.C."/>
            <person name="Jenkins J."/>
            <person name="Plott C."/>
            <person name="Lovell J."/>
            <person name="Lin Y.M."/>
            <person name="Vaughn R."/>
            <person name="Liu B."/>
            <person name="Simpson S."/>
            <person name="Scheffler B.E."/>
            <person name="Wen L."/>
            <person name="Saski C.A."/>
            <person name="Grover C.E."/>
            <person name="Hu G."/>
            <person name="Conover J.L."/>
            <person name="Carlson J.W."/>
            <person name="Shu S."/>
            <person name="Boston L.B."/>
            <person name="Williams M."/>
            <person name="Peterson D.G."/>
            <person name="McGee K."/>
            <person name="Jones D.C."/>
            <person name="Wendel J.F."/>
            <person name="Stelly D.M."/>
            <person name="Grimwood J."/>
            <person name="Schmutz J."/>
        </authorList>
    </citation>
    <scope>NUCLEOTIDE SEQUENCE [LARGE SCALE GENOMIC DNA]</scope>
    <source>
        <strain evidence="1">cv. TM-1</strain>
    </source>
</reference>
<name>A0A1U8J0E0_GOSHI</name>
<evidence type="ECO:0000313" key="2">
    <source>
        <dbReference type="RefSeq" id="XP_016683822.1"/>
    </source>
</evidence>
<protein>
    <submittedName>
        <fullName evidence="2">Uncharacterized protein isoform X1</fullName>
    </submittedName>
</protein>
<dbReference type="InterPro" id="IPR004242">
    <property type="entry name" value="Transposase_21"/>
</dbReference>